<dbReference type="PANTHER" id="PTHR10869">
    <property type="entry name" value="PROLYL 4-HYDROXYLASE ALPHA SUBUNIT"/>
    <property type="match status" value="1"/>
</dbReference>
<evidence type="ECO:0000313" key="9">
    <source>
        <dbReference type="EMBL" id="GMM60425.1"/>
    </source>
</evidence>
<accession>A0ABQ6P6B9</accession>
<dbReference type="Proteomes" id="UP001187221">
    <property type="component" value="Unassembled WGS sequence"/>
</dbReference>
<evidence type="ECO:0000256" key="7">
    <source>
        <dbReference type="SAM" id="MobiDB-lite"/>
    </source>
</evidence>
<keyword evidence="2" id="KW-0479">Metal-binding</keyword>
<dbReference type="PANTHER" id="PTHR10869:SF246">
    <property type="entry name" value="TRANSMEMBRANE PROLYL 4-HYDROXYLASE"/>
    <property type="match status" value="1"/>
</dbReference>
<evidence type="ECO:0000313" key="10">
    <source>
        <dbReference type="Proteomes" id="UP001187221"/>
    </source>
</evidence>
<keyword evidence="3" id="KW-0847">Vitamin C</keyword>
<evidence type="ECO:0000256" key="3">
    <source>
        <dbReference type="ARBA" id="ARBA00022896"/>
    </source>
</evidence>
<dbReference type="InterPro" id="IPR005123">
    <property type="entry name" value="Oxoglu/Fe-dep_dioxygenase_dom"/>
</dbReference>
<evidence type="ECO:0000256" key="1">
    <source>
        <dbReference type="ARBA" id="ARBA00001961"/>
    </source>
</evidence>
<reference evidence="9 10" key="1">
    <citation type="submission" date="2023-06" db="EMBL/GenBank/DDBJ databases">
        <title>Draft genome sequence of Novosphingobium sp. strain IK01.</title>
        <authorList>
            <person name="Hatamoto M."/>
            <person name="Ikarashi T."/>
            <person name="Yamaguchi T."/>
        </authorList>
    </citation>
    <scope>NUCLEOTIDE SEQUENCE [LARGE SCALE GENOMIC DNA]</scope>
    <source>
        <strain evidence="9 10">IK01</strain>
    </source>
</reference>
<keyword evidence="4" id="KW-0223">Dioxygenase</keyword>
<comment type="cofactor">
    <cofactor evidence="1">
        <name>L-ascorbate</name>
        <dbReference type="ChEBI" id="CHEBI:38290"/>
    </cofactor>
</comment>
<dbReference type="Pfam" id="PF13640">
    <property type="entry name" value="2OG-FeII_Oxy_3"/>
    <property type="match status" value="1"/>
</dbReference>
<evidence type="ECO:0000256" key="5">
    <source>
        <dbReference type="ARBA" id="ARBA00023002"/>
    </source>
</evidence>
<evidence type="ECO:0000256" key="2">
    <source>
        <dbReference type="ARBA" id="ARBA00022723"/>
    </source>
</evidence>
<protein>
    <recommendedName>
        <fullName evidence="8">Fe2OG dioxygenase domain-containing protein</fullName>
    </recommendedName>
</protein>
<dbReference type="InterPro" id="IPR006620">
    <property type="entry name" value="Pro_4_hyd_alph"/>
</dbReference>
<dbReference type="InterPro" id="IPR044862">
    <property type="entry name" value="Pro_4_hyd_alph_FE2OG_OXY"/>
</dbReference>
<comment type="caution">
    <text evidence="9">The sequence shown here is derived from an EMBL/GenBank/DDBJ whole genome shotgun (WGS) entry which is preliminary data.</text>
</comment>
<keyword evidence="10" id="KW-1185">Reference proteome</keyword>
<sequence length="240" mass="26785">MVFFRSGKRDAQGSETQNNGGDSDRAALRRVGDQVRARLDADPAVYRLPVEGFELYAVGDFFTRTECERLIAIVDSVARPSETYNPGGGRTSYSGDVDPHDPFIRMLQRRIDDLVGIDPAFGETIQGQRYLPGQEFKAHFDHFRPSDPMWEDEIAHGGQRSWTAMAYLNAVEEGGSTDFPKVDITPGVHVSIPPQPGALLIWNNMAPDGRPNPRSLHAGCPVIKGVKYVLTKWYRARPWV</sequence>
<dbReference type="InterPro" id="IPR045054">
    <property type="entry name" value="P4HA-like"/>
</dbReference>
<dbReference type="RefSeq" id="WP_317974223.1">
    <property type="nucleotide sequence ID" value="NZ_BTFW01000001.1"/>
</dbReference>
<feature type="region of interest" description="Disordered" evidence="7">
    <location>
        <begin position="1"/>
        <end position="27"/>
    </location>
</feature>
<gene>
    <name evidence="9" type="ORF">NUTIK01_12020</name>
</gene>
<keyword evidence="6" id="KW-0408">Iron</keyword>
<dbReference type="Gene3D" id="2.60.120.620">
    <property type="entry name" value="q2cbj1_9rhob like domain"/>
    <property type="match status" value="1"/>
</dbReference>
<keyword evidence="5" id="KW-0560">Oxidoreductase</keyword>
<name>A0ABQ6P6B9_9SPHN</name>
<dbReference type="PROSITE" id="PS51471">
    <property type="entry name" value="FE2OG_OXY"/>
    <property type="match status" value="1"/>
</dbReference>
<proteinExistence type="predicted"/>
<evidence type="ECO:0000256" key="6">
    <source>
        <dbReference type="ARBA" id="ARBA00023004"/>
    </source>
</evidence>
<organism evidence="9 10">
    <name type="scientific">Novosphingobium pituita</name>
    <dbReference type="NCBI Taxonomy" id="3056842"/>
    <lineage>
        <taxon>Bacteria</taxon>
        <taxon>Pseudomonadati</taxon>
        <taxon>Pseudomonadota</taxon>
        <taxon>Alphaproteobacteria</taxon>
        <taxon>Sphingomonadales</taxon>
        <taxon>Sphingomonadaceae</taxon>
        <taxon>Novosphingobium</taxon>
    </lineage>
</organism>
<feature type="domain" description="Fe2OG dioxygenase" evidence="8">
    <location>
        <begin position="116"/>
        <end position="236"/>
    </location>
</feature>
<evidence type="ECO:0000259" key="8">
    <source>
        <dbReference type="PROSITE" id="PS51471"/>
    </source>
</evidence>
<evidence type="ECO:0000256" key="4">
    <source>
        <dbReference type="ARBA" id="ARBA00022964"/>
    </source>
</evidence>
<dbReference type="SMART" id="SM00702">
    <property type="entry name" value="P4Hc"/>
    <property type="match status" value="1"/>
</dbReference>
<dbReference type="EMBL" id="BTFW01000001">
    <property type="protein sequence ID" value="GMM60425.1"/>
    <property type="molecule type" value="Genomic_DNA"/>
</dbReference>